<name>A0AAV4WKT6_CAEEX</name>
<keyword evidence="1" id="KW-1133">Transmembrane helix</keyword>
<proteinExistence type="predicted"/>
<sequence length="126" mass="13869">MTESPTKHYPQLRGTAGLAGGVSNAAIFLFRTLGQRRKEHQRLPTSDVHQNLFSFIYLGFFFLLVEDFFYPPVLSGEGDEVAERVPLCGRAAKCWISVPCGTLRSALMSADASSKRGGGECSVKRR</sequence>
<keyword evidence="3" id="KW-1185">Reference proteome</keyword>
<comment type="caution">
    <text evidence="2">The sequence shown here is derived from an EMBL/GenBank/DDBJ whole genome shotgun (WGS) entry which is preliminary data.</text>
</comment>
<organism evidence="2 3">
    <name type="scientific">Caerostris extrusa</name>
    <name type="common">Bark spider</name>
    <name type="synonym">Caerostris bankana</name>
    <dbReference type="NCBI Taxonomy" id="172846"/>
    <lineage>
        <taxon>Eukaryota</taxon>
        <taxon>Metazoa</taxon>
        <taxon>Ecdysozoa</taxon>
        <taxon>Arthropoda</taxon>
        <taxon>Chelicerata</taxon>
        <taxon>Arachnida</taxon>
        <taxon>Araneae</taxon>
        <taxon>Araneomorphae</taxon>
        <taxon>Entelegynae</taxon>
        <taxon>Araneoidea</taxon>
        <taxon>Araneidae</taxon>
        <taxon>Caerostris</taxon>
    </lineage>
</organism>
<evidence type="ECO:0000313" key="2">
    <source>
        <dbReference type="EMBL" id="GIY83252.1"/>
    </source>
</evidence>
<evidence type="ECO:0000256" key="1">
    <source>
        <dbReference type="SAM" id="Phobius"/>
    </source>
</evidence>
<accession>A0AAV4WKT6</accession>
<dbReference type="EMBL" id="BPLR01016358">
    <property type="protein sequence ID" value="GIY83252.1"/>
    <property type="molecule type" value="Genomic_DNA"/>
</dbReference>
<feature type="transmembrane region" description="Helical" evidence="1">
    <location>
        <begin position="12"/>
        <end position="30"/>
    </location>
</feature>
<dbReference type="Proteomes" id="UP001054945">
    <property type="component" value="Unassembled WGS sequence"/>
</dbReference>
<protein>
    <submittedName>
        <fullName evidence="2">Uncharacterized protein</fullName>
    </submittedName>
</protein>
<keyword evidence="1" id="KW-0812">Transmembrane</keyword>
<evidence type="ECO:0000313" key="3">
    <source>
        <dbReference type="Proteomes" id="UP001054945"/>
    </source>
</evidence>
<feature type="transmembrane region" description="Helical" evidence="1">
    <location>
        <begin position="51"/>
        <end position="70"/>
    </location>
</feature>
<gene>
    <name evidence="2" type="ORF">CEXT_643881</name>
</gene>
<reference evidence="2 3" key="1">
    <citation type="submission" date="2021-06" db="EMBL/GenBank/DDBJ databases">
        <title>Caerostris extrusa draft genome.</title>
        <authorList>
            <person name="Kono N."/>
            <person name="Arakawa K."/>
        </authorList>
    </citation>
    <scope>NUCLEOTIDE SEQUENCE [LARGE SCALE GENOMIC DNA]</scope>
</reference>
<keyword evidence="1" id="KW-0472">Membrane</keyword>
<dbReference type="AlphaFoldDB" id="A0AAV4WKT6"/>